<dbReference type="AlphaFoldDB" id="A0A6J4JX39"/>
<dbReference type="InterPro" id="IPR029052">
    <property type="entry name" value="Metallo-depent_PP-like"/>
</dbReference>
<evidence type="ECO:0000313" key="2">
    <source>
        <dbReference type="EMBL" id="CAA9289513.1"/>
    </source>
</evidence>
<sequence length="242" mass="25904">MTAAAPVHLGGERLMLDPAGVLFWPSRRLLCASDLHLEKGSHFAAYGRGFVPPYDTRETLLRLRSALARWRPARLVLLGDSFHDARGALRLGAEDGAMLRRLLDGIEAVWVLGNHDPEPPQGVPGYSAAEWRDGAFVFRHQALPGAVSGVEISGHFHPKATVPTRAGGVTRPCFVADAHRLLMPAFGAYTGGLDAGDPAVAGLFPRGARLFLLGRDRLFSVPARRRPVGRESAGLPMGAAPG</sequence>
<name>A0A6J4JX39_9PROT</name>
<dbReference type="PANTHER" id="PTHR39323:SF1">
    <property type="entry name" value="BLR1149 PROTEIN"/>
    <property type="match status" value="1"/>
</dbReference>
<dbReference type="SUPFAM" id="SSF56300">
    <property type="entry name" value="Metallo-dependent phosphatases"/>
    <property type="match status" value="1"/>
</dbReference>
<dbReference type="PANTHER" id="PTHR39323">
    <property type="entry name" value="BLR1149 PROTEIN"/>
    <property type="match status" value="1"/>
</dbReference>
<proteinExistence type="predicted"/>
<dbReference type="Gene3D" id="3.60.21.10">
    <property type="match status" value="1"/>
</dbReference>
<gene>
    <name evidence="2" type="ORF">AVDCRST_MAG08-4510</name>
</gene>
<accession>A0A6J4JX39</accession>
<dbReference type="InterPro" id="IPR004843">
    <property type="entry name" value="Calcineurin-like_PHP"/>
</dbReference>
<reference evidence="2" key="1">
    <citation type="submission" date="2020-02" db="EMBL/GenBank/DDBJ databases">
        <authorList>
            <person name="Meier V. D."/>
        </authorList>
    </citation>
    <scope>NUCLEOTIDE SEQUENCE</scope>
    <source>
        <strain evidence="2">AVDCRST_MAG08</strain>
    </source>
</reference>
<dbReference type="NCBIfam" id="TIGR04123">
    <property type="entry name" value="P_estr_lig_assc"/>
    <property type="match status" value="1"/>
</dbReference>
<organism evidence="2">
    <name type="scientific">uncultured Acetobacteraceae bacterium</name>
    <dbReference type="NCBI Taxonomy" id="169975"/>
    <lineage>
        <taxon>Bacteria</taxon>
        <taxon>Pseudomonadati</taxon>
        <taxon>Pseudomonadota</taxon>
        <taxon>Alphaproteobacteria</taxon>
        <taxon>Acetobacterales</taxon>
        <taxon>Acetobacteraceae</taxon>
        <taxon>environmental samples</taxon>
    </lineage>
</organism>
<dbReference type="Pfam" id="PF00149">
    <property type="entry name" value="Metallophos"/>
    <property type="match status" value="1"/>
</dbReference>
<dbReference type="InterPro" id="IPR026336">
    <property type="entry name" value="PdeM-like"/>
</dbReference>
<dbReference type="EMBL" id="CADCTG010000359">
    <property type="protein sequence ID" value="CAA9289513.1"/>
    <property type="molecule type" value="Genomic_DNA"/>
</dbReference>
<dbReference type="GO" id="GO:0016787">
    <property type="term" value="F:hydrolase activity"/>
    <property type="evidence" value="ECO:0007669"/>
    <property type="project" value="InterPro"/>
</dbReference>
<feature type="domain" description="Calcineurin-like phosphoesterase" evidence="1">
    <location>
        <begin position="28"/>
        <end position="161"/>
    </location>
</feature>
<evidence type="ECO:0000259" key="1">
    <source>
        <dbReference type="Pfam" id="PF00149"/>
    </source>
</evidence>
<protein>
    <submittedName>
        <fullName evidence="2">FIG006285: ICC-like protein phosphoesterase</fullName>
    </submittedName>
</protein>